<feature type="domain" description="Major facilitator superfamily (MFS) profile" evidence="10">
    <location>
        <begin position="56"/>
        <end position="547"/>
    </location>
</feature>
<name>A0A372GCB5_9ACTN</name>
<feature type="region of interest" description="Disordered" evidence="8">
    <location>
        <begin position="547"/>
        <end position="566"/>
    </location>
</feature>
<evidence type="ECO:0000256" key="6">
    <source>
        <dbReference type="ARBA" id="ARBA00022989"/>
    </source>
</evidence>
<feature type="transmembrane region" description="Helical" evidence="9">
    <location>
        <begin position="147"/>
        <end position="172"/>
    </location>
</feature>
<comment type="similarity">
    <text evidence="2">Belongs to the major facilitator superfamily. EmrB family.</text>
</comment>
<dbReference type="PROSITE" id="PS50850">
    <property type="entry name" value="MFS"/>
    <property type="match status" value="1"/>
</dbReference>
<dbReference type="AlphaFoldDB" id="A0A372GCB5"/>
<protein>
    <submittedName>
        <fullName evidence="11">DHA2 family efflux MFS transporter permease subunit</fullName>
    </submittedName>
</protein>
<dbReference type="PANTHER" id="PTHR42718">
    <property type="entry name" value="MAJOR FACILITATOR SUPERFAMILY MULTIDRUG TRANSPORTER MFSC"/>
    <property type="match status" value="1"/>
</dbReference>
<keyword evidence="4" id="KW-1003">Cell membrane</keyword>
<accession>A0A372GCB5</accession>
<dbReference type="GO" id="GO:0005886">
    <property type="term" value="C:plasma membrane"/>
    <property type="evidence" value="ECO:0007669"/>
    <property type="project" value="UniProtKB-SubCell"/>
</dbReference>
<dbReference type="NCBIfam" id="TIGR00711">
    <property type="entry name" value="efflux_EmrB"/>
    <property type="match status" value="1"/>
</dbReference>
<sequence>MQGRSREHRLAFCSRRDIALDSAPERAHTPTDHRSVTIGGAPVARRASRRGHRLAPLAVLFLSAFMALLDVTVVTVAVPDIGADLSAGLSAQQWVITAYTLFFSAFLLTGGTLGDRYGRRRVLLVSVAAFAVTSVLCGLARSPGMLIAARALQGLAAAAMLPGTLSLIAWIYPDPKERGRAIGMWSGVAGLALVAGPVLGGWLVGTYGWPGIFFLNLPVAVLVLVLGPRTLPEARGGREGLDVAGQLTAVVGAGALAYALIEGGTEGWTSPRILAAFTVGAVGLAAFAVVETRATDPMLPPALFRLRPFLVGNLVSFLLGFGLFSMFFFLSLYMQQVRGESALHTGLAFLPGSVAIVLTAPLSGPLAARLGQRLTIGLGLTVSAVSLLTMHRLTVDADYGRWWWSLVLMGAGIGLALSPTTALVLSSVSRQRSGVGSSIANAHRQFGIVFGVAVLGALLTERFTALVSTKLDGLGLPPAERDRVADAFLREGGSAATGANASPRLAERVIAAAEEAFVAGLHDVLTAGAIVLLAGAAVAVALPAGSRGRAGADADELRPVSAPGAE</sequence>
<evidence type="ECO:0000313" key="11">
    <source>
        <dbReference type="EMBL" id="RFS82980.1"/>
    </source>
</evidence>
<evidence type="ECO:0000259" key="10">
    <source>
        <dbReference type="PROSITE" id="PS50850"/>
    </source>
</evidence>
<keyword evidence="3" id="KW-0813">Transport</keyword>
<feature type="transmembrane region" description="Helical" evidence="9">
    <location>
        <begin position="91"/>
        <end position="110"/>
    </location>
</feature>
<feature type="transmembrane region" description="Helical" evidence="9">
    <location>
        <begin position="342"/>
        <end position="362"/>
    </location>
</feature>
<comment type="subcellular location">
    <subcellularLocation>
        <location evidence="1">Cell membrane</location>
        <topology evidence="1">Multi-pass membrane protein</topology>
    </subcellularLocation>
</comment>
<dbReference type="EMBL" id="QVNQ01000007">
    <property type="protein sequence ID" value="RFS82980.1"/>
    <property type="molecule type" value="Genomic_DNA"/>
</dbReference>
<evidence type="ECO:0000256" key="4">
    <source>
        <dbReference type="ARBA" id="ARBA00022475"/>
    </source>
</evidence>
<reference evidence="11 12" key="1">
    <citation type="submission" date="2018-08" db="EMBL/GenBank/DDBJ databases">
        <title>Actinomadura spongicola sp. nov., isolated from marine sponge Leucetta chagosensis.</title>
        <authorList>
            <person name="Li L."/>
            <person name="Lin H.W."/>
        </authorList>
    </citation>
    <scope>NUCLEOTIDE SEQUENCE [LARGE SCALE GENOMIC DNA]</scope>
    <source>
        <strain evidence="11 12">LHW52907</strain>
    </source>
</reference>
<evidence type="ECO:0000256" key="1">
    <source>
        <dbReference type="ARBA" id="ARBA00004651"/>
    </source>
</evidence>
<keyword evidence="6 9" id="KW-1133">Transmembrane helix</keyword>
<feature type="transmembrane region" description="Helical" evidence="9">
    <location>
        <begin position="402"/>
        <end position="425"/>
    </location>
</feature>
<evidence type="ECO:0000313" key="12">
    <source>
        <dbReference type="Proteomes" id="UP000262882"/>
    </source>
</evidence>
<feature type="transmembrane region" description="Helical" evidence="9">
    <location>
        <begin position="54"/>
        <end position="79"/>
    </location>
</feature>
<feature type="transmembrane region" description="Helical" evidence="9">
    <location>
        <begin position="243"/>
        <end position="261"/>
    </location>
</feature>
<dbReference type="InterPro" id="IPR020846">
    <property type="entry name" value="MFS_dom"/>
</dbReference>
<keyword evidence="7 9" id="KW-0472">Membrane</keyword>
<dbReference type="InterPro" id="IPR004638">
    <property type="entry name" value="EmrB-like"/>
</dbReference>
<dbReference type="Gene3D" id="1.20.1720.10">
    <property type="entry name" value="Multidrug resistance protein D"/>
    <property type="match status" value="1"/>
</dbReference>
<dbReference type="InterPro" id="IPR011701">
    <property type="entry name" value="MFS"/>
</dbReference>
<evidence type="ECO:0000256" key="8">
    <source>
        <dbReference type="SAM" id="MobiDB-lite"/>
    </source>
</evidence>
<dbReference type="Gene3D" id="1.20.1250.20">
    <property type="entry name" value="MFS general substrate transporter like domains"/>
    <property type="match status" value="1"/>
</dbReference>
<dbReference type="SUPFAM" id="SSF103473">
    <property type="entry name" value="MFS general substrate transporter"/>
    <property type="match status" value="1"/>
</dbReference>
<comment type="caution">
    <text evidence="11">The sequence shown here is derived from an EMBL/GenBank/DDBJ whole genome shotgun (WGS) entry which is preliminary data.</text>
</comment>
<feature type="transmembrane region" description="Helical" evidence="9">
    <location>
        <begin position="310"/>
        <end position="330"/>
    </location>
</feature>
<evidence type="ECO:0000256" key="2">
    <source>
        <dbReference type="ARBA" id="ARBA00008537"/>
    </source>
</evidence>
<dbReference type="PANTHER" id="PTHR42718:SF9">
    <property type="entry name" value="MAJOR FACILITATOR SUPERFAMILY MULTIDRUG TRANSPORTER MFSC"/>
    <property type="match status" value="1"/>
</dbReference>
<evidence type="ECO:0000256" key="7">
    <source>
        <dbReference type="ARBA" id="ARBA00023136"/>
    </source>
</evidence>
<dbReference type="InterPro" id="IPR036259">
    <property type="entry name" value="MFS_trans_sf"/>
</dbReference>
<dbReference type="Pfam" id="PF07690">
    <property type="entry name" value="MFS_1"/>
    <property type="match status" value="1"/>
</dbReference>
<dbReference type="GO" id="GO:0022857">
    <property type="term" value="F:transmembrane transporter activity"/>
    <property type="evidence" value="ECO:0007669"/>
    <property type="project" value="InterPro"/>
</dbReference>
<feature type="transmembrane region" description="Helical" evidence="9">
    <location>
        <begin position="122"/>
        <end position="141"/>
    </location>
</feature>
<proteinExistence type="inferred from homology"/>
<feature type="transmembrane region" description="Helical" evidence="9">
    <location>
        <begin position="211"/>
        <end position="231"/>
    </location>
</feature>
<dbReference type="Proteomes" id="UP000262882">
    <property type="component" value="Unassembled WGS sequence"/>
</dbReference>
<organism evidence="11 12">
    <name type="scientific">Actinomadura spongiicola</name>
    <dbReference type="NCBI Taxonomy" id="2303421"/>
    <lineage>
        <taxon>Bacteria</taxon>
        <taxon>Bacillati</taxon>
        <taxon>Actinomycetota</taxon>
        <taxon>Actinomycetes</taxon>
        <taxon>Streptosporangiales</taxon>
        <taxon>Thermomonosporaceae</taxon>
        <taxon>Actinomadura</taxon>
    </lineage>
</organism>
<evidence type="ECO:0000256" key="5">
    <source>
        <dbReference type="ARBA" id="ARBA00022692"/>
    </source>
</evidence>
<gene>
    <name evidence="11" type="ORF">D0T12_22525</name>
</gene>
<feature type="transmembrane region" description="Helical" evidence="9">
    <location>
        <begin position="184"/>
        <end position="205"/>
    </location>
</feature>
<keyword evidence="5 9" id="KW-0812">Transmembrane</keyword>
<keyword evidence="12" id="KW-1185">Reference proteome</keyword>
<feature type="transmembrane region" description="Helical" evidence="9">
    <location>
        <begin position="374"/>
        <end position="390"/>
    </location>
</feature>
<dbReference type="CDD" id="cd17321">
    <property type="entry name" value="MFS_MMR_MDR_like"/>
    <property type="match status" value="1"/>
</dbReference>
<evidence type="ECO:0000256" key="9">
    <source>
        <dbReference type="SAM" id="Phobius"/>
    </source>
</evidence>
<feature type="transmembrane region" description="Helical" evidence="9">
    <location>
        <begin position="446"/>
        <end position="467"/>
    </location>
</feature>
<evidence type="ECO:0000256" key="3">
    <source>
        <dbReference type="ARBA" id="ARBA00022448"/>
    </source>
</evidence>
<feature type="transmembrane region" description="Helical" evidence="9">
    <location>
        <begin position="273"/>
        <end position="290"/>
    </location>
</feature>
<feature type="transmembrane region" description="Helical" evidence="9">
    <location>
        <begin position="524"/>
        <end position="542"/>
    </location>
</feature>